<accession>A0A0K6GUU1</accession>
<dbReference type="PANTHER" id="PTHR47197">
    <property type="entry name" value="PROTEIN NIRF"/>
    <property type="match status" value="1"/>
</dbReference>
<dbReference type="OrthoDB" id="5290932at2"/>
<keyword evidence="8" id="KW-1185">Reference proteome</keyword>
<dbReference type="InterPro" id="IPR009056">
    <property type="entry name" value="Cyt_c-like_dom"/>
</dbReference>
<dbReference type="AlphaFoldDB" id="A0A0K6GUU1"/>
<dbReference type="CDD" id="cd20777">
    <property type="entry name" value="8prop_heme-binding_NirN"/>
    <property type="match status" value="1"/>
</dbReference>
<gene>
    <name evidence="7" type="ORF">Ga0061063_1224</name>
</gene>
<dbReference type="InterPro" id="IPR036909">
    <property type="entry name" value="Cyt_c-like_dom_sf"/>
</dbReference>
<evidence type="ECO:0000256" key="4">
    <source>
        <dbReference type="PROSITE-ProRule" id="PRU00433"/>
    </source>
</evidence>
<organism evidence="7 8">
    <name type="scientific">Gulbenkiania indica</name>
    <dbReference type="NCBI Taxonomy" id="375574"/>
    <lineage>
        <taxon>Bacteria</taxon>
        <taxon>Pseudomonadati</taxon>
        <taxon>Pseudomonadota</taxon>
        <taxon>Betaproteobacteria</taxon>
        <taxon>Neisseriales</taxon>
        <taxon>Chromobacteriaceae</taxon>
        <taxon>Gulbenkiania</taxon>
    </lineage>
</organism>
<dbReference type="PANTHER" id="PTHR47197:SF3">
    <property type="entry name" value="DIHYDRO-HEME D1 DEHYDROGENASE"/>
    <property type="match status" value="1"/>
</dbReference>
<dbReference type="Pfam" id="PF13442">
    <property type="entry name" value="Cytochrome_CBB3"/>
    <property type="match status" value="1"/>
</dbReference>
<dbReference type="GO" id="GO:0009055">
    <property type="term" value="F:electron transfer activity"/>
    <property type="evidence" value="ECO:0007669"/>
    <property type="project" value="InterPro"/>
</dbReference>
<sequence length="514" mass="56312">MKPLLAAGLLFMALCAPPALSANPATLYDTHCQACHGPGRMGAMAPALLPQSLERLRPAEVESVIRNGRPATQMAGFAGTLSDEDIRALAGYLAVPPSSLPDWSAADMAASYRVLVDPARLPPRPVHSANPQNLFVVVEAGDHHVTVLDGDRFRPVARFASHFALHGGPKFSPDGRFVYFASRDGWATQYDLYSLQVVADVRVGLNTRNLAVSSDGRWVLVGNTLPETLVLLDANGLRPVRTLPVRDREGRVSRVSAVYDAPPRKSFVVALKDVPELWEISYDPAAEPIYPGYVHDYKMGEGIAVPGYLNPRVTPLELVLDDFFFDPSYRHVIGASREGRAQVINLDIRRKVAELSLSGMPHLGSGITFVRDGRRYMATPNLKGGLLTVVDMESWQTVKDIVLPGAGFFLRSHENTPYAWADAMMSPRKDTLALIDKRTLEVARTLTLRPGKTNAHVEFTRDGRYALVSIMETPGELVVVDATTLREVAALPMMKPIGKYNVFNKVTRSEGTSH</sequence>
<evidence type="ECO:0000256" key="2">
    <source>
        <dbReference type="ARBA" id="ARBA00022723"/>
    </source>
</evidence>
<dbReference type="STRING" id="375574.GCA_001418035_01017"/>
<keyword evidence="2 4" id="KW-0479">Metal-binding</keyword>
<feature type="domain" description="Cytochrome c" evidence="6">
    <location>
        <begin position="19"/>
        <end position="97"/>
    </location>
</feature>
<protein>
    <submittedName>
        <fullName evidence="7">Cytochrome C oxidase, cbb3-type, subunit III/Cytochrome D1 heme domain</fullName>
    </submittedName>
</protein>
<dbReference type="SUPFAM" id="SSF46626">
    <property type="entry name" value="Cytochrome c"/>
    <property type="match status" value="1"/>
</dbReference>
<evidence type="ECO:0000256" key="3">
    <source>
        <dbReference type="ARBA" id="ARBA00023004"/>
    </source>
</evidence>
<evidence type="ECO:0000259" key="6">
    <source>
        <dbReference type="PROSITE" id="PS51007"/>
    </source>
</evidence>
<dbReference type="Gene3D" id="1.10.760.10">
    <property type="entry name" value="Cytochrome c-like domain"/>
    <property type="match status" value="1"/>
</dbReference>
<evidence type="ECO:0000256" key="5">
    <source>
        <dbReference type="SAM" id="SignalP"/>
    </source>
</evidence>
<dbReference type="InterPro" id="IPR051200">
    <property type="entry name" value="Host-pathogen_enzymatic-act"/>
</dbReference>
<name>A0A0K6GUU1_9NEIS</name>
<dbReference type="GO" id="GO:0046872">
    <property type="term" value="F:metal ion binding"/>
    <property type="evidence" value="ECO:0007669"/>
    <property type="project" value="UniProtKB-KW"/>
</dbReference>
<dbReference type="InterPro" id="IPR003143">
    <property type="entry name" value="Cyt_cd1_C_sf"/>
</dbReference>
<dbReference type="PROSITE" id="PS51007">
    <property type="entry name" value="CYTC"/>
    <property type="match status" value="1"/>
</dbReference>
<evidence type="ECO:0000313" key="7">
    <source>
        <dbReference type="EMBL" id="CUA82358.1"/>
    </source>
</evidence>
<dbReference type="Gene3D" id="2.140.10.20">
    <property type="entry name" value="C-terminal (heme d1) domain of cytochrome cd1-nitrite reductase"/>
    <property type="match status" value="1"/>
</dbReference>
<feature type="chain" id="PRO_5005503495" evidence="5">
    <location>
        <begin position="22"/>
        <end position="514"/>
    </location>
</feature>
<dbReference type="InterPro" id="IPR011048">
    <property type="entry name" value="Haem_d1_sf"/>
</dbReference>
<dbReference type="Proteomes" id="UP000243535">
    <property type="component" value="Unassembled WGS sequence"/>
</dbReference>
<evidence type="ECO:0000313" key="8">
    <source>
        <dbReference type="Proteomes" id="UP000243535"/>
    </source>
</evidence>
<keyword evidence="5" id="KW-0732">Signal</keyword>
<feature type="signal peptide" evidence="5">
    <location>
        <begin position="1"/>
        <end position="21"/>
    </location>
</feature>
<reference evidence="8" key="1">
    <citation type="submission" date="2015-08" db="EMBL/GenBank/DDBJ databases">
        <authorList>
            <person name="Varghese N."/>
        </authorList>
    </citation>
    <scope>NUCLEOTIDE SEQUENCE [LARGE SCALE GENOMIC DNA]</scope>
    <source>
        <strain evidence="8">DSM 17901</strain>
    </source>
</reference>
<keyword evidence="3 4" id="KW-0408">Iron</keyword>
<dbReference type="SUPFAM" id="SSF51004">
    <property type="entry name" value="C-terminal (heme d1) domain of cytochrome cd1-nitrite reductase"/>
    <property type="match status" value="1"/>
</dbReference>
<keyword evidence="1 4" id="KW-0349">Heme</keyword>
<proteinExistence type="predicted"/>
<dbReference type="RefSeq" id="WP_055433600.1">
    <property type="nucleotide sequence ID" value="NZ_CYHA01000002.1"/>
</dbReference>
<dbReference type="GO" id="GO:0020037">
    <property type="term" value="F:heme binding"/>
    <property type="evidence" value="ECO:0007669"/>
    <property type="project" value="InterPro"/>
</dbReference>
<dbReference type="Pfam" id="PF02239">
    <property type="entry name" value="Cytochrom_D1"/>
    <property type="match status" value="2"/>
</dbReference>
<dbReference type="EMBL" id="CYHA01000002">
    <property type="protein sequence ID" value="CUA82358.1"/>
    <property type="molecule type" value="Genomic_DNA"/>
</dbReference>
<evidence type="ECO:0000256" key="1">
    <source>
        <dbReference type="ARBA" id="ARBA00022617"/>
    </source>
</evidence>